<comment type="pathway">
    <text evidence="11">Sulfur metabolism; hydrogen sulfide biosynthesis; hydrogen sulfide from sulfite (NADPH route): step 1/1.</text>
</comment>
<feature type="binding site" evidence="12">
    <location>
        <begin position="523"/>
        <end position="524"/>
    </location>
    <ligand>
        <name>NADP(+)</name>
        <dbReference type="ChEBI" id="CHEBI:58349"/>
    </ligand>
</feature>
<organism evidence="15 16">
    <name type="scientific">Halotalea alkalilenta</name>
    <dbReference type="NCBI Taxonomy" id="376489"/>
    <lineage>
        <taxon>Bacteria</taxon>
        <taxon>Pseudomonadati</taxon>
        <taxon>Pseudomonadota</taxon>
        <taxon>Gammaproteobacteria</taxon>
        <taxon>Oceanospirillales</taxon>
        <taxon>Halomonadaceae</taxon>
        <taxon>Halotalea</taxon>
    </lineage>
</organism>
<dbReference type="InterPro" id="IPR003097">
    <property type="entry name" value="CysJ-like_FAD-binding"/>
</dbReference>
<dbReference type="GO" id="GO:0070814">
    <property type="term" value="P:hydrogen sulfide biosynthetic process"/>
    <property type="evidence" value="ECO:0007669"/>
    <property type="project" value="UniProtKB-UniPathway"/>
</dbReference>
<evidence type="ECO:0000256" key="7">
    <source>
        <dbReference type="ARBA" id="ARBA00022982"/>
    </source>
</evidence>
<accession>A0A172YEQ5</accession>
<reference evidence="15 16" key="1">
    <citation type="submission" date="2016-04" db="EMBL/GenBank/DDBJ databases">
        <title>Complete Genome Sequence of Halotalea alkalilenta IHB B 13600.</title>
        <authorList>
            <person name="Swarnkar M.K."/>
            <person name="Sharma A."/>
            <person name="Kaushal K."/>
            <person name="Soni R."/>
            <person name="Rana S."/>
            <person name="Singh A.K."/>
            <person name="Gulati A."/>
        </authorList>
    </citation>
    <scope>NUCLEOTIDE SEQUENCE [LARGE SCALE GENOMIC DNA]</scope>
    <source>
        <strain evidence="15 16">IHB B 13600</strain>
    </source>
</reference>
<dbReference type="InterPro" id="IPR029039">
    <property type="entry name" value="Flavoprotein-like_sf"/>
</dbReference>
<dbReference type="PANTHER" id="PTHR19384:SF128">
    <property type="entry name" value="NADPH OXIDOREDUCTASE A"/>
    <property type="match status" value="1"/>
</dbReference>
<dbReference type="UniPathway" id="UPA00140">
    <property type="reaction ID" value="UER00207"/>
</dbReference>
<evidence type="ECO:0000256" key="2">
    <source>
        <dbReference type="ARBA" id="ARBA00022605"/>
    </source>
</evidence>
<dbReference type="EC" id="1.8.1.2" evidence="11"/>
<evidence type="ECO:0000313" key="16">
    <source>
        <dbReference type="Proteomes" id="UP000077875"/>
    </source>
</evidence>
<feature type="binding site" evidence="12">
    <location>
        <position position="565"/>
    </location>
    <ligand>
        <name>NADP(+)</name>
        <dbReference type="ChEBI" id="CHEBI:58349"/>
    </ligand>
</feature>
<feature type="binding site" evidence="12">
    <location>
        <begin position="72"/>
        <end position="77"/>
    </location>
    <ligand>
        <name>FMN</name>
        <dbReference type="ChEBI" id="CHEBI:58210"/>
    </ligand>
</feature>
<keyword evidence="7 11" id="KW-0249">Electron transport</keyword>
<keyword evidence="8 11" id="KW-0560">Oxidoreductase</keyword>
<dbReference type="SUPFAM" id="SSF52343">
    <property type="entry name" value="Ferredoxin reductase-like, C-terminal NADP-linked domain"/>
    <property type="match status" value="1"/>
</dbReference>
<dbReference type="GO" id="GO:0004783">
    <property type="term" value="F:sulfite reductase (NADPH) activity"/>
    <property type="evidence" value="ECO:0007669"/>
    <property type="project" value="UniProtKB-EC"/>
</dbReference>
<dbReference type="InterPro" id="IPR001433">
    <property type="entry name" value="OxRdtase_FAD/NAD-bd"/>
</dbReference>
<dbReference type="GO" id="GO:0019344">
    <property type="term" value="P:cysteine biosynthetic process"/>
    <property type="evidence" value="ECO:0007669"/>
    <property type="project" value="UniProtKB-KW"/>
</dbReference>
<feature type="binding site" evidence="12">
    <location>
        <begin position="155"/>
        <end position="164"/>
    </location>
    <ligand>
        <name>FMN</name>
        <dbReference type="ChEBI" id="CHEBI:58210"/>
    </ligand>
</feature>
<evidence type="ECO:0000256" key="8">
    <source>
        <dbReference type="ARBA" id="ARBA00023002"/>
    </source>
</evidence>
<dbReference type="InterPro" id="IPR039261">
    <property type="entry name" value="FNR_nucleotide-bd"/>
</dbReference>
<dbReference type="RefSeq" id="WP_064122676.1">
    <property type="nucleotide sequence ID" value="NZ_CP015243.1"/>
</dbReference>
<keyword evidence="4 11" id="KW-0288">FMN</keyword>
<dbReference type="InterPro" id="IPR001094">
    <property type="entry name" value="Flavdoxin-like"/>
</dbReference>
<dbReference type="GO" id="GO:0010181">
    <property type="term" value="F:FMN binding"/>
    <property type="evidence" value="ECO:0007669"/>
    <property type="project" value="InterPro"/>
</dbReference>
<feature type="domain" description="FAD-binding FR-type" evidence="14">
    <location>
        <begin position="238"/>
        <end position="452"/>
    </location>
</feature>
<dbReference type="KEGG" id="haa:A5892_09960"/>
<evidence type="ECO:0000256" key="6">
    <source>
        <dbReference type="ARBA" id="ARBA00022857"/>
    </source>
</evidence>
<dbReference type="Proteomes" id="UP000077875">
    <property type="component" value="Chromosome"/>
</dbReference>
<dbReference type="InterPro" id="IPR010199">
    <property type="entry name" value="CysJ"/>
</dbReference>
<evidence type="ECO:0000256" key="10">
    <source>
        <dbReference type="ARBA" id="ARBA00052219"/>
    </source>
</evidence>
<dbReference type="Gene3D" id="3.40.50.80">
    <property type="entry name" value="Nucleotide-binding domain of ferredoxin-NADP reductase (FNR) module"/>
    <property type="match status" value="1"/>
</dbReference>
<dbReference type="InterPro" id="IPR008254">
    <property type="entry name" value="Flavodoxin/NO_synth"/>
</dbReference>
<dbReference type="CDD" id="cd06199">
    <property type="entry name" value="SiR"/>
    <property type="match status" value="1"/>
</dbReference>
<evidence type="ECO:0000259" key="14">
    <source>
        <dbReference type="PROSITE" id="PS51384"/>
    </source>
</evidence>
<dbReference type="PROSITE" id="PS51384">
    <property type="entry name" value="FAD_FR"/>
    <property type="match status" value="1"/>
</dbReference>
<keyword evidence="3 11" id="KW-0285">Flavoprotein</keyword>
<evidence type="ECO:0000256" key="3">
    <source>
        <dbReference type="ARBA" id="ARBA00022630"/>
    </source>
</evidence>
<feature type="binding site" evidence="12">
    <location>
        <begin position="529"/>
        <end position="533"/>
    </location>
    <ligand>
        <name>NADP(+)</name>
        <dbReference type="ChEBI" id="CHEBI:58349"/>
    </ligand>
</feature>
<dbReference type="Gene3D" id="2.40.30.10">
    <property type="entry name" value="Translation factors"/>
    <property type="match status" value="1"/>
</dbReference>
<evidence type="ECO:0000256" key="4">
    <source>
        <dbReference type="ARBA" id="ARBA00022643"/>
    </source>
</evidence>
<dbReference type="PROSITE" id="PS50902">
    <property type="entry name" value="FLAVODOXIN_LIKE"/>
    <property type="match status" value="1"/>
</dbReference>
<evidence type="ECO:0000256" key="5">
    <source>
        <dbReference type="ARBA" id="ARBA00022827"/>
    </source>
</evidence>
<keyword evidence="6 11" id="KW-0521">NADP</keyword>
<proteinExistence type="predicted"/>
<dbReference type="PRINTS" id="PR00371">
    <property type="entry name" value="FPNCR"/>
</dbReference>
<dbReference type="Pfam" id="PF00667">
    <property type="entry name" value="FAD_binding_1"/>
    <property type="match status" value="1"/>
</dbReference>
<dbReference type="GO" id="GO:0050660">
    <property type="term" value="F:flavin adenine dinucleotide binding"/>
    <property type="evidence" value="ECO:0007669"/>
    <property type="project" value="InterPro"/>
</dbReference>
<feature type="binding site" evidence="12">
    <location>
        <begin position="119"/>
        <end position="122"/>
    </location>
    <ligand>
        <name>FMN</name>
        <dbReference type="ChEBI" id="CHEBI:58210"/>
    </ligand>
</feature>
<feature type="binding site" evidence="12">
    <location>
        <begin position="423"/>
        <end position="426"/>
    </location>
    <ligand>
        <name>FAD</name>
        <dbReference type="ChEBI" id="CHEBI:57692"/>
    </ligand>
</feature>
<dbReference type="Gene3D" id="3.40.50.360">
    <property type="match status" value="1"/>
</dbReference>
<dbReference type="Gene3D" id="1.20.990.10">
    <property type="entry name" value="NADPH-cytochrome p450 Reductase, Chain A, domain 3"/>
    <property type="match status" value="1"/>
</dbReference>
<dbReference type="InterPro" id="IPR001709">
    <property type="entry name" value="Flavoprot_Pyr_Nucl_cyt_Rdtase"/>
</dbReference>
<dbReference type="SUPFAM" id="SSF63380">
    <property type="entry name" value="Riboflavin synthase domain-like"/>
    <property type="match status" value="1"/>
</dbReference>
<feature type="binding site" evidence="12">
    <location>
        <begin position="408"/>
        <end position="410"/>
    </location>
    <ligand>
        <name>FAD</name>
        <dbReference type="ChEBI" id="CHEBI:57692"/>
    </ligand>
</feature>
<keyword evidence="2 11" id="KW-0028">Amino-acid biosynthesis</keyword>
<keyword evidence="1 11" id="KW-0813">Transport</keyword>
<keyword evidence="16" id="KW-1185">Reference proteome</keyword>
<name>A0A172YEQ5_9GAMM</name>
<evidence type="ECO:0000313" key="15">
    <source>
        <dbReference type="EMBL" id="ANF57749.1"/>
    </source>
</evidence>
<dbReference type="NCBIfam" id="TIGR01931">
    <property type="entry name" value="cysJ"/>
    <property type="match status" value="1"/>
</dbReference>
<protein>
    <recommendedName>
        <fullName evidence="11">Sulfite reductase [NADPH] flavoprotein alpha-component</fullName>
        <shortName evidence="11">SiR-FP</shortName>
        <ecNumber evidence="11">1.8.1.2</ecNumber>
    </recommendedName>
</protein>
<keyword evidence="9 11" id="KW-0198">Cysteine biosynthesis</keyword>
<sequence length="603" mass="66533">MSSGPLLDTNSPLSAAQAERLNQALAGLDARQLTWLSGYLSGLGAAGTLSAPVQAPASGTDTAFPLVILYGSQTGNAEGVAELALERAKARGFEARLADMAEFGKKDFKAPANYLIVVSTQGEGDPPDTAEGFFELINGRKAPDLKGSRFSVLGLGDSSYEYFCQMGKLTDARFAELGAERILDRVDCDVDYDEPAERWIEATLDAYQALKGESQAPQPAAGFAMPTAAAAPSAYSRKNPFEAEVLESIQLNGRGSLKETHHIELSLEGSGLSYQPGDALGIVPQNDPSYVDEMLDTLAMDAEHDLGEGRLLRDALLKELEVTTLTRPFVKHWAELSEASELKRLLAEDAKDELRDWLYGRQLIDIVRDYPVTGIDAPTFVSALRKLPPRLYSIASSLDANPDEVHLTVGIVRYEAYGRARGGVTSTWLSDRVQPGDTVPIYIDHNKNFKLPESGDTPIIMVGPGTGIAPFRSFMQQREEDGAKGDNWLFFGDQHFESDFLYQAEWLNMRAKGLLTRLDVAFSRDQAEKIYVQDRMREKGRELYEWLENGAHFYVCGDGERMAVDVHNTLIEIAKTHGGRDEESATAWLRELQQAKRYQRDVY</sequence>
<dbReference type="PANTHER" id="PTHR19384">
    <property type="entry name" value="NITRIC OXIDE SYNTHASE-RELATED"/>
    <property type="match status" value="1"/>
</dbReference>
<dbReference type="InterPro" id="IPR017938">
    <property type="entry name" value="Riboflavin_synthase-like_b-brl"/>
</dbReference>
<evidence type="ECO:0000256" key="9">
    <source>
        <dbReference type="ARBA" id="ARBA00023192"/>
    </source>
</evidence>
<dbReference type="InterPro" id="IPR023173">
    <property type="entry name" value="NADPH_Cyt_P450_Rdtase_alpha"/>
</dbReference>
<feature type="binding site" evidence="12">
    <location>
        <position position="414"/>
    </location>
    <ligand>
        <name>FAD</name>
        <dbReference type="ChEBI" id="CHEBI:57692"/>
    </ligand>
</feature>
<dbReference type="AlphaFoldDB" id="A0A172YEQ5"/>
<dbReference type="SUPFAM" id="SSF52218">
    <property type="entry name" value="Flavoproteins"/>
    <property type="match status" value="1"/>
</dbReference>
<dbReference type="GO" id="GO:0005829">
    <property type="term" value="C:cytosol"/>
    <property type="evidence" value="ECO:0007669"/>
    <property type="project" value="TreeGrafter"/>
</dbReference>
<evidence type="ECO:0000256" key="11">
    <source>
        <dbReference type="PIRNR" id="PIRNR000207"/>
    </source>
</evidence>
<evidence type="ECO:0000256" key="1">
    <source>
        <dbReference type="ARBA" id="ARBA00022448"/>
    </source>
</evidence>
<dbReference type="EMBL" id="CP015243">
    <property type="protein sequence ID" value="ANF57749.1"/>
    <property type="molecule type" value="Genomic_DNA"/>
</dbReference>
<feature type="domain" description="Flavodoxin-like" evidence="13">
    <location>
        <begin position="66"/>
        <end position="204"/>
    </location>
</feature>
<feature type="binding site" evidence="12">
    <location>
        <begin position="390"/>
        <end position="393"/>
    </location>
    <ligand>
        <name>FAD</name>
        <dbReference type="ChEBI" id="CHEBI:57692"/>
    </ligand>
</feature>
<dbReference type="PIRSF" id="PIRSF000207">
    <property type="entry name" value="SiR-FP_CysJ"/>
    <property type="match status" value="1"/>
</dbReference>
<gene>
    <name evidence="15" type="ORF">A5892_09960</name>
</gene>
<evidence type="ECO:0000259" key="13">
    <source>
        <dbReference type="PROSITE" id="PS50902"/>
    </source>
</evidence>
<dbReference type="NCBIfam" id="NF004859">
    <property type="entry name" value="PRK06214.1"/>
    <property type="match status" value="1"/>
</dbReference>
<evidence type="ECO:0000256" key="12">
    <source>
        <dbReference type="PIRSR" id="PIRSR000207-1"/>
    </source>
</evidence>
<dbReference type="Pfam" id="PF00258">
    <property type="entry name" value="Flavodoxin_1"/>
    <property type="match status" value="1"/>
</dbReference>
<comment type="subunit">
    <text evidence="11">Alpha(8)-beta(8). The alpha component is a flavoprotein, the beta component is a hemoprotein.</text>
</comment>
<comment type="catalytic activity">
    <reaction evidence="10 11">
        <text>hydrogen sulfide + 3 NADP(+) + 3 H2O = sulfite + 3 NADPH + 4 H(+)</text>
        <dbReference type="Rhea" id="RHEA:13801"/>
        <dbReference type="ChEBI" id="CHEBI:15377"/>
        <dbReference type="ChEBI" id="CHEBI:15378"/>
        <dbReference type="ChEBI" id="CHEBI:17359"/>
        <dbReference type="ChEBI" id="CHEBI:29919"/>
        <dbReference type="ChEBI" id="CHEBI:57783"/>
        <dbReference type="ChEBI" id="CHEBI:58349"/>
        <dbReference type="EC" id="1.8.1.2"/>
    </reaction>
</comment>
<feature type="binding site" evidence="12">
    <location>
        <position position="323"/>
    </location>
    <ligand>
        <name>FAD</name>
        <dbReference type="ChEBI" id="CHEBI:57692"/>
    </ligand>
</feature>
<keyword evidence="5 11" id="KW-0274">FAD</keyword>
<dbReference type="Pfam" id="PF00175">
    <property type="entry name" value="NAD_binding_1"/>
    <property type="match status" value="1"/>
</dbReference>
<dbReference type="FunFam" id="3.40.50.80:FF:000001">
    <property type="entry name" value="NADPH--cytochrome P450 reductase 1"/>
    <property type="match status" value="1"/>
</dbReference>
<comment type="cofactor">
    <cofactor evidence="11 12">
        <name>FAD</name>
        <dbReference type="ChEBI" id="CHEBI:57692"/>
    </cofactor>
    <text evidence="11 12">Binds 1 FAD per subunit.</text>
</comment>
<dbReference type="InterPro" id="IPR017927">
    <property type="entry name" value="FAD-bd_FR_type"/>
</dbReference>
<comment type="function">
    <text evidence="11">Component of the sulfite reductase complex that catalyzes the 6-electron reduction of sulfite to sulfide. This is one of several activities required for the biosynthesis of L-cysteine from sulfate. The flavoprotein component catalyzes the electron flow from NADPH -&gt; FAD -&gt; FMN to the hemoprotein component.</text>
</comment>
<dbReference type="PRINTS" id="PR00369">
    <property type="entry name" value="FLAVODOXIN"/>
</dbReference>
<comment type="cofactor">
    <cofactor evidence="11 12">
        <name>FMN</name>
        <dbReference type="ChEBI" id="CHEBI:58210"/>
    </cofactor>
    <text evidence="11 12">Binds 1 FMN per subunit.</text>
</comment>
<feature type="binding site" evidence="12">
    <location>
        <position position="603"/>
    </location>
    <ligand>
        <name>FAD</name>
        <dbReference type="ChEBI" id="CHEBI:57692"/>
    </ligand>
</feature>
<dbReference type="STRING" id="376489.A5892_09960"/>